<feature type="chain" id="PRO_5040852425" evidence="2">
    <location>
        <begin position="26"/>
        <end position="399"/>
    </location>
</feature>
<dbReference type="AlphaFoldDB" id="A0A9W2YCV3"/>
<protein>
    <submittedName>
        <fullName evidence="4">Uncharacterized protein LOC129921753</fullName>
    </submittedName>
</protein>
<evidence type="ECO:0000313" key="4">
    <source>
        <dbReference type="RefSeq" id="XP_055860400.1"/>
    </source>
</evidence>
<dbReference type="GeneID" id="129921753"/>
<dbReference type="Proteomes" id="UP001165740">
    <property type="component" value="Chromosome 11"/>
</dbReference>
<keyword evidence="3" id="KW-1185">Reference proteome</keyword>
<sequence>MLQYTSFRLVILVLCGSLLFNYLSTEDCKYQLLMSSSCYITGRSPSDDILPCSIKTCSTASHNCVYTGSGQDFNYLVFNCSSSVRSNVNCTFRRTSWSLYNNFTALFNVCLINEATCDILTLKVSNCVLNSYSTTYTQVSTTTSKVFTSLGSITPSTIIKPGTDNTTSSLSSLLMVNTTSGLELIQMTGNKSLFIGLTAGFGSASIVFINVLIVACLCYKIRKSRTTNSNIRSFQTPILVISESQNSDSYSLECTADLTYHQPYEQNQKNCFAVYNNGNSSSSHYSKVIDLPKSEILTNGVTYLNTLSAQQAASVDAIHNSYSTASHESVEDENKIRSNVNGLISENKELYGNKSEAQTPEVNQYSTLFDVSRERTSEYNDLSNVRQIIQDGQDTRDLV</sequence>
<keyword evidence="1" id="KW-1133">Transmembrane helix</keyword>
<evidence type="ECO:0000313" key="3">
    <source>
        <dbReference type="Proteomes" id="UP001165740"/>
    </source>
</evidence>
<keyword evidence="1" id="KW-0812">Transmembrane</keyword>
<gene>
    <name evidence="4" type="primary">LOC129921753</name>
</gene>
<dbReference type="RefSeq" id="XP_055860400.1">
    <property type="nucleotide sequence ID" value="XM_056004425.1"/>
</dbReference>
<organism evidence="3 4">
    <name type="scientific">Biomphalaria glabrata</name>
    <name type="common">Bloodfluke planorb</name>
    <name type="synonym">Freshwater snail</name>
    <dbReference type="NCBI Taxonomy" id="6526"/>
    <lineage>
        <taxon>Eukaryota</taxon>
        <taxon>Metazoa</taxon>
        <taxon>Spiralia</taxon>
        <taxon>Lophotrochozoa</taxon>
        <taxon>Mollusca</taxon>
        <taxon>Gastropoda</taxon>
        <taxon>Heterobranchia</taxon>
        <taxon>Euthyneura</taxon>
        <taxon>Panpulmonata</taxon>
        <taxon>Hygrophila</taxon>
        <taxon>Lymnaeoidea</taxon>
        <taxon>Planorbidae</taxon>
        <taxon>Biomphalaria</taxon>
    </lineage>
</organism>
<keyword evidence="1" id="KW-0472">Membrane</keyword>
<accession>A0A9W2YCV3</accession>
<proteinExistence type="predicted"/>
<keyword evidence="2" id="KW-0732">Signal</keyword>
<evidence type="ECO:0000256" key="1">
    <source>
        <dbReference type="SAM" id="Phobius"/>
    </source>
</evidence>
<reference evidence="4" key="1">
    <citation type="submission" date="2025-08" db="UniProtKB">
        <authorList>
            <consortium name="RefSeq"/>
        </authorList>
    </citation>
    <scope>IDENTIFICATION</scope>
</reference>
<feature type="transmembrane region" description="Helical" evidence="1">
    <location>
        <begin position="193"/>
        <end position="219"/>
    </location>
</feature>
<evidence type="ECO:0000256" key="2">
    <source>
        <dbReference type="SAM" id="SignalP"/>
    </source>
</evidence>
<name>A0A9W2YCV3_BIOGL</name>
<feature type="signal peptide" evidence="2">
    <location>
        <begin position="1"/>
        <end position="25"/>
    </location>
</feature>